<dbReference type="PANTHER" id="PTHR31751">
    <property type="entry name" value="SI:CH211-108C17.2-RELATED-RELATED"/>
    <property type="match status" value="1"/>
</dbReference>
<feature type="non-terminal residue" evidence="3">
    <location>
        <position position="1"/>
    </location>
</feature>
<proteinExistence type="predicted"/>
<accession>A0A147BIB5</accession>
<protein>
    <recommendedName>
        <fullName evidence="2">Mutator-like transposase domain-containing protein</fullName>
    </recommendedName>
</protein>
<dbReference type="InterPro" id="IPR049012">
    <property type="entry name" value="Mutator_transp_dom"/>
</dbReference>
<dbReference type="AlphaFoldDB" id="A0A147BIB5"/>
<evidence type="ECO:0000259" key="2">
    <source>
        <dbReference type="Pfam" id="PF20700"/>
    </source>
</evidence>
<feature type="region of interest" description="Disordered" evidence="1">
    <location>
        <begin position="1"/>
        <end position="48"/>
    </location>
</feature>
<name>A0A147BIB5_IXORI</name>
<feature type="domain" description="Mutator-like transposase" evidence="2">
    <location>
        <begin position="119"/>
        <end position="479"/>
    </location>
</feature>
<feature type="compositionally biased region" description="Acidic residues" evidence="1">
    <location>
        <begin position="1"/>
        <end position="10"/>
    </location>
</feature>
<dbReference type="Pfam" id="PF20700">
    <property type="entry name" value="Mutator"/>
    <property type="match status" value="1"/>
</dbReference>
<reference evidence="3" key="1">
    <citation type="journal article" date="2018" name="PLoS Negl. Trop. Dis.">
        <title>Sialome diversity of ticks revealed by RNAseq of single tick salivary glands.</title>
        <authorList>
            <person name="Perner J."/>
            <person name="Kropackova S."/>
            <person name="Kopacek P."/>
            <person name="Ribeiro J.M."/>
        </authorList>
    </citation>
    <scope>NUCLEOTIDE SEQUENCE</scope>
    <source>
        <strain evidence="3">Siblings of single egg batch collected in Ceske Budejovice</strain>
        <tissue evidence="3">Salivary glands</tissue>
    </source>
</reference>
<feature type="region of interest" description="Disordered" evidence="1">
    <location>
        <begin position="54"/>
        <end position="73"/>
    </location>
</feature>
<evidence type="ECO:0000256" key="1">
    <source>
        <dbReference type="SAM" id="MobiDB-lite"/>
    </source>
</evidence>
<organism evidence="3">
    <name type="scientific">Ixodes ricinus</name>
    <name type="common">Common tick</name>
    <name type="synonym">Acarus ricinus</name>
    <dbReference type="NCBI Taxonomy" id="34613"/>
    <lineage>
        <taxon>Eukaryota</taxon>
        <taxon>Metazoa</taxon>
        <taxon>Ecdysozoa</taxon>
        <taxon>Arthropoda</taxon>
        <taxon>Chelicerata</taxon>
        <taxon>Arachnida</taxon>
        <taxon>Acari</taxon>
        <taxon>Parasitiformes</taxon>
        <taxon>Ixodida</taxon>
        <taxon>Ixodoidea</taxon>
        <taxon>Ixodidae</taxon>
        <taxon>Ixodinae</taxon>
        <taxon>Ixodes</taxon>
    </lineage>
</organism>
<dbReference type="EMBL" id="GEGO01004886">
    <property type="protein sequence ID" value="JAR90518.1"/>
    <property type="molecule type" value="Transcribed_RNA"/>
</dbReference>
<sequence length="486" mass="53625">AAEVSDDTDLPETATRSALQCASDESETSSKHFETNITSSNGASADTTVSASASNIQLRISAPAPSSDEIARREKKRVDVLDALSSTSATKRKLEILKHTSDDSDNDADAEPSFFIVNKKLLNDLLSSANCSQCGMTSLRVETANCLGLATKMQLFCDVCGIINSEWSSPRCDESQKVTPFEVNMRALRAVQSIGKKQTAINDIFSQMDISHRGLHHKSYQRLQKKYSHPAATSAATEIEAESAQKVEEVYRELGGAPGNIDVMYDGTWLTRGHNSHVGVGCVIELYTGLVLDHCVLSNYCHGCSVGPKPGDSRFPQWLQEHKPECQKNTDVHSGQMEVVAAKTVFERSHLKHKLRYTNVLCDGDSRAFTALNEDRVYGFIPIKKQECVNHVKKRMGTALRNLVEKNKSKDRELSMSGKGRLTQGLIKKLTNYYGWAIKSHPNDVRGMEKAIMATYYHITSSDEEPHHELCPIGTDSWCTFNSAAG</sequence>
<evidence type="ECO:0000313" key="3">
    <source>
        <dbReference type="EMBL" id="JAR90518.1"/>
    </source>
</evidence>